<keyword evidence="2" id="KW-0378">Hydrolase</keyword>
<dbReference type="Gene3D" id="3.20.20.80">
    <property type="entry name" value="Glycosidases"/>
    <property type="match status" value="2"/>
</dbReference>
<protein>
    <submittedName>
        <fullName evidence="6">Beta-glucosidase 12-like</fullName>
    </submittedName>
</protein>
<dbReference type="InterPro" id="IPR017853">
    <property type="entry name" value="GH"/>
</dbReference>
<proteinExistence type="inferred from homology"/>
<dbReference type="OrthoDB" id="65569at2759"/>
<evidence type="ECO:0000256" key="2">
    <source>
        <dbReference type="ARBA" id="ARBA00022801"/>
    </source>
</evidence>
<reference evidence="6" key="1">
    <citation type="submission" date="2020-09" db="EMBL/GenBank/DDBJ databases">
        <title>Genome-Enabled Discovery of Anthraquinone Biosynthesis in Senna tora.</title>
        <authorList>
            <person name="Kang S.-H."/>
            <person name="Pandey R.P."/>
            <person name="Lee C.-M."/>
            <person name="Sim J.-S."/>
            <person name="Jeong J.-T."/>
            <person name="Choi B.-S."/>
            <person name="Jung M."/>
            <person name="Ginzburg D."/>
            <person name="Zhao K."/>
            <person name="Won S.Y."/>
            <person name="Oh T.-J."/>
            <person name="Yu Y."/>
            <person name="Kim N.-H."/>
            <person name="Lee O.R."/>
            <person name="Lee T.-H."/>
            <person name="Bashyal P."/>
            <person name="Kim T.-S."/>
            <person name="Lee W.-H."/>
            <person name="Kawkins C."/>
            <person name="Kim C.-K."/>
            <person name="Kim J.S."/>
            <person name="Ahn B.O."/>
            <person name="Rhee S.Y."/>
            <person name="Sohng J.K."/>
        </authorList>
    </citation>
    <scope>NUCLEOTIDE SEQUENCE</scope>
    <source>
        <tissue evidence="6">Leaf</tissue>
    </source>
</reference>
<dbReference type="FunFam" id="3.20.20.80:FF:000020">
    <property type="entry name" value="Beta-glucosidase 12"/>
    <property type="match status" value="1"/>
</dbReference>
<evidence type="ECO:0000256" key="5">
    <source>
        <dbReference type="SAM" id="SignalP"/>
    </source>
</evidence>
<sequence>MNYKGGGVVLVLVIIFLFVLVIGSEATSSHKKELHRKDFPEDFLFGAAGSAYQFEGAANQGGRAPSIWDTFAHISGLTPSVTLFHWDLPQALEDAYGGFRSHKVVKDFEEYANLCFKEFGDRVKHWVTLNEPLTFSTQGYEVGVMAPGRCSEPHKNCLLGGDSTTEPYIVSHHLLLAHAAVVKIYRHNYQKYQKGEIGIVLNSGWNVPISESEADKAAALRALDFSLGWFMEPIHSGSYPFEMIGRAGKRLPNFTKEESHILKGSIDFLGLNYYSSTYAAHSSPCPPKVQTSSDDSCVNLTNDKNGVKIGPRAASDWLYIYPEGIYELLVYIKQKFSNPVIYITENGMDELNDGTKTLEDNMRIDYYRDHIYYVHKAIQSGGVDVKGYFAWSLLDNFEWAMGYSVRFGIIFVDFKDSQKRYPKKSADWFKKFFH</sequence>
<comment type="caution">
    <text evidence="6">The sequence shown here is derived from an EMBL/GenBank/DDBJ whole genome shotgun (WGS) entry which is preliminary data.</text>
</comment>
<feature type="chain" id="PRO_5032490633" evidence="5">
    <location>
        <begin position="27"/>
        <end position="434"/>
    </location>
</feature>
<keyword evidence="3" id="KW-0326">Glycosidase</keyword>
<organism evidence="6 7">
    <name type="scientific">Senna tora</name>
    <dbReference type="NCBI Taxonomy" id="362788"/>
    <lineage>
        <taxon>Eukaryota</taxon>
        <taxon>Viridiplantae</taxon>
        <taxon>Streptophyta</taxon>
        <taxon>Embryophyta</taxon>
        <taxon>Tracheophyta</taxon>
        <taxon>Spermatophyta</taxon>
        <taxon>Magnoliopsida</taxon>
        <taxon>eudicotyledons</taxon>
        <taxon>Gunneridae</taxon>
        <taxon>Pentapetalae</taxon>
        <taxon>rosids</taxon>
        <taxon>fabids</taxon>
        <taxon>Fabales</taxon>
        <taxon>Fabaceae</taxon>
        <taxon>Caesalpinioideae</taxon>
        <taxon>Cassia clade</taxon>
        <taxon>Senna</taxon>
    </lineage>
</organism>
<accession>A0A834X0M4</accession>
<dbReference type="GO" id="GO:0005975">
    <property type="term" value="P:carbohydrate metabolic process"/>
    <property type="evidence" value="ECO:0007669"/>
    <property type="project" value="InterPro"/>
</dbReference>
<dbReference type="EMBL" id="JAAIUW010000004">
    <property type="protein sequence ID" value="KAF7835971.1"/>
    <property type="molecule type" value="Genomic_DNA"/>
</dbReference>
<dbReference type="Pfam" id="PF00232">
    <property type="entry name" value="Glyco_hydro_1"/>
    <property type="match status" value="1"/>
</dbReference>
<name>A0A834X0M4_9FABA</name>
<dbReference type="GO" id="GO:0008422">
    <property type="term" value="F:beta-glucosidase activity"/>
    <property type="evidence" value="ECO:0007669"/>
    <property type="project" value="TreeGrafter"/>
</dbReference>
<dbReference type="PANTHER" id="PTHR10353">
    <property type="entry name" value="GLYCOSYL HYDROLASE"/>
    <property type="match status" value="1"/>
</dbReference>
<dbReference type="AlphaFoldDB" id="A0A834X0M4"/>
<keyword evidence="5" id="KW-0732">Signal</keyword>
<evidence type="ECO:0000313" key="7">
    <source>
        <dbReference type="Proteomes" id="UP000634136"/>
    </source>
</evidence>
<gene>
    <name evidence="6" type="ORF">G2W53_010830</name>
</gene>
<keyword evidence="7" id="KW-1185">Reference proteome</keyword>
<evidence type="ECO:0000256" key="3">
    <source>
        <dbReference type="ARBA" id="ARBA00023295"/>
    </source>
</evidence>
<evidence type="ECO:0000256" key="4">
    <source>
        <dbReference type="RuleBase" id="RU003690"/>
    </source>
</evidence>
<feature type="signal peptide" evidence="5">
    <location>
        <begin position="1"/>
        <end position="26"/>
    </location>
</feature>
<dbReference type="SUPFAM" id="SSF51445">
    <property type="entry name" value="(Trans)glycosidases"/>
    <property type="match status" value="1"/>
</dbReference>
<dbReference type="InterPro" id="IPR001360">
    <property type="entry name" value="Glyco_hydro_1"/>
</dbReference>
<dbReference type="Proteomes" id="UP000634136">
    <property type="component" value="Unassembled WGS sequence"/>
</dbReference>
<dbReference type="PRINTS" id="PR00131">
    <property type="entry name" value="GLHYDRLASE1"/>
</dbReference>
<dbReference type="PROSITE" id="PS00653">
    <property type="entry name" value="GLYCOSYL_HYDROL_F1_2"/>
    <property type="match status" value="1"/>
</dbReference>
<evidence type="ECO:0000256" key="1">
    <source>
        <dbReference type="ARBA" id="ARBA00010838"/>
    </source>
</evidence>
<evidence type="ECO:0000313" key="6">
    <source>
        <dbReference type="EMBL" id="KAF7835971.1"/>
    </source>
</evidence>
<dbReference type="PANTHER" id="PTHR10353:SF237">
    <property type="entry name" value="BETA-GLUCOSIDASE 12-RELATED"/>
    <property type="match status" value="1"/>
</dbReference>
<dbReference type="InterPro" id="IPR033132">
    <property type="entry name" value="GH_1_N_CS"/>
</dbReference>
<comment type="similarity">
    <text evidence="1 4">Belongs to the glycosyl hydrolase 1 family.</text>
</comment>